<reference evidence="1" key="1">
    <citation type="submission" date="2016-04" db="EMBL/GenBank/DDBJ databases">
        <authorList>
            <person name="Evans L.H."/>
            <person name="Alamgir A."/>
            <person name="Owens N."/>
            <person name="Weber N.D."/>
            <person name="Virtaneva K."/>
            <person name="Barbian K."/>
            <person name="Babar A."/>
            <person name="Rosenke K."/>
        </authorList>
    </citation>
    <scope>NUCLEOTIDE SEQUENCE</scope>
    <source>
        <strain evidence="1">86-1</strain>
    </source>
</reference>
<proteinExistence type="predicted"/>
<dbReference type="EMBL" id="FLUM01000003">
    <property type="protein sequence ID" value="SBW03733.1"/>
    <property type="molecule type" value="Genomic_DNA"/>
</dbReference>
<gene>
    <name evidence="1" type="ORF">KL86DYS1_30654</name>
</gene>
<sequence length="45" mass="5280">MPENTFKIKRVKIGQQSPFDRKLSYIGYFLSQICSATYITDSYIK</sequence>
<organism evidence="1">
    <name type="scientific">uncultured Dysgonomonas sp</name>
    <dbReference type="NCBI Taxonomy" id="206096"/>
    <lineage>
        <taxon>Bacteria</taxon>
        <taxon>Pseudomonadati</taxon>
        <taxon>Bacteroidota</taxon>
        <taxon>Bacteroidia</taxon>
        <taxon>Bacteroidales</taxon>
        <taxon>Dysgonomonadaceae</taxon>
        <taxon>Dysgonomonas</taxon>
        <taxon>environmental samples</taxon>
    </lineage>
</organism>
<name>A0A212JWF0_9BACT</name>
<dbReference type="AlphaFoldDB" id="A0A212JWF0"/>
<evidence type="ECO:0000313" key="1">
    <source>
        <dbReference type="EMBL" id="SBW03733.1"/>
    </source>
</evidence>
<protein>
    <submittedName>
        <fullName evidence="1">Uncharacterized protein</fullName>
    </submittedName>
</protein>
<accession>A0A212JWF0</accession>